<organism evidence="1 2">
    <name type="scientific">Paenibacillus turicensis</name>
    <dbReference type="NCBI Taxonomy" id="160487"/>
    <lineage>
        <taxon>Bacteria</taxon>
        <taxon>Bacillati</taxon>
        <taxon>Bacillota</taxon>
        <taxon>Bacilli</taxon>
        <taxon>Bacillales</taxon>
        <taxon>Paenibacillaceae</taxon>
        <taxon>Paenibacillus</taxon>
    </lineage>
</organism>
<protein>
    <submittedName>
        <fullName evidence="1">Uncharacterized protein</fullName>
    </submittedName>
</protein>
<proteinExistence type="predicted"/>
<reference evidence="1 2" key="1">
    <citation type="submission" date="2021-03" db="EMBL/GenBank/DDBJ databases">
        <title>Genomic Encyclopedia of Type Strains, Phase IV (KMG-IV): sequencing the most valuable type-strain genomes for metagenomic binning, comparative biology and taxonomic classification.</title>
        <authorList>
            <person name="Goeker M."/>
        </authorList>
    </citation>
    <scope>NUCLEOTIDE SEQUENCE [LARGE SCALE GENOMIC DNA]</scope>
    <source>
        <strain evidence="1 2">DSM 14349</strain>
    </source>
</reference>
<evidence type="ECO:0000313" key="1">
    <source>
        <dbReference type="EMBL" id="MBP1906826.1"/>
    </source>
</evidence>
<keyword evidence="2" id="KW-1185">Reference proteome</keyword>
<evidence type="ECO:0000313" key="2">
    <source>
        <dbReference type="Proteomes" id="UP001519272"/>
    </source>
</evidence>
<accession>A0ABS4FW62</accession>
<dbReference type="RefSeq" id="WP_210090414.1">
    <property type="nucleotide sequence ID" value="NZ_JAGGKG010000018.1"/>
</dbReference>
<name>A0ABS4FW62_9BACL</name>
<comment type="caution">
    <text evidence="1">The sequence shown here is derived from an EMBL/GenBank/DDBJ whole genome shotgun (WGS) entry which is preliminary data.</text>
</comment>
<dbReference type="EMBL" id="JAGGKG010000018">
    <property type="protein sequence ID" value="MBP1906826.1"/>
    <property type="molecule type" value="Genomic_DNA"/>
</dbReference>
<sequence length="67" mass="7954">MNETVKAQSYWVWTYKAEKENPARSRAGETIWNHCKENAPKWMIEKGLIVDKSEFIKEGQTDIFDYL</sequence>
<gene>
    <name evidence="1" type="ORF">J2Z32_003490</name>
</gene>
<dbReference type="Proteomes" id="UP001519272">
    <property type="component" value="Unassembled WGS sequence"/>
</dbReference>